<dbReference type="GO" id="GO:0046872">
    <property type="term" value="F:metal ion binding"/>
    <property type="evidence" value="ECO:0007669"/>
    <property type="project" value="UniProtKB-KW"/>
</dbReference>
<dbReference type="GO" id="GO:0006046">
    <property type="term" value="P:N-acetylglucosamine catabolic process"/>
    <property type="evidence" value="ECO:0007669"/>
    <property type="project" value="TreeGrafter"/>
</dbReference>
<protein>
    <submittedName>
        <fullName evidence="10">N-acetylglucosamine-6-phosphate deacetylase</fullName>
    </submittedName>
</protein>
<evidence type="ECO:0000313" key="12">
    <source>
        <dbReference type="Proteomes" id="UP000214739"/>
    </source>
</evidence>
<dbReference type="NCBIfam" id="TIGR00221">
    <property type="entry name" value="nagA"/>
    <property type="match status" value="1"/>
</dbReference>
<dbReference type="InterPro" id="IPR003764">
    <property type="entry name" value="GlcNAc_6-P_deAcase"/>
</dbReference>
<reference evidence="10 12" key="1">
    <citation type="journal article" date="2017" name="Biosci Microbiota Food Health">
        <title>Genomic characterization reconfirms the taxonomic status of Lactobacillus parakefiri.</title>
        <authorList>
            <person name="Tanizawa Y."/>
            <person name="Kobayashi H."/>
            <person name="Kaminuma E."/>
            <person name="Sakamoto M."/>
            <person name="Ohkuma M."/>
            <person name="Nakamura Y."/>
            <person name="Arita M."/>
            <person name="Tohno M."/>
        </authorList>
    </citation>
    <scope>NUCLEOTIDE SEQUENCE [LARGE SCALE GENOMIC DNA]</scope>
    <source>
        <strain evidence="10 12">JCM 8573</strain>
    </source>
</reference>
<dbReference type="GO" id="GO:0008448">
    <property type="term" value="F:N-acetylglucosamine-6-phosphate deacetylase activity"/>
    <property type="evidence" value="ECO:0007669"/>
    <property type="project" value="InterPro"/>
</dbReference>
<feature type="binding site" evidence="8">
    <location>
        <position position="194"/>
    </location>
    <ligand>
        <name>Zn(2+)</name>
        <dbReference type="ChEBI" id="CHEBI:29105"/>
    </ligand>
</feature>
<dbReference type="Gene3D" id="3.20.20.140">
    <property type="entry name" value="Metal-dependent hydrolases"/>
    <property type="match status" value="1"/>
</dbReference>
<dbReference type="Pfam" id="PF01979">
    <property type="entry name" value="Amidohydro_1"/>
    <property type="match status" value="1"/>
</dbReference>
<organism evidence="10 12">
    <name type="scientific">Lentilactobacillus parakefiri</name>
    <dbReference type="NCBI Taxonomy" id="152332"/>
    <lineage>
        <taxon>Bacteria</taxon>
        <taxon>Bacillati</taxon>
        <taxon>Bacillota</taxon>
        <taxon>Bacilli</taxon>
        <taxon>Lactobacillales</taxon>
        <taxon>Lactobacillaceae</taxon>
        <taxon>Lentilactobacillus</taxon>
    </lineage>
</organism>
<feature type="active site" description="Proton donor/acceptor" evidence="6">
    <location>
        <position position="269"/>
    </location>
</feature>
<reference evidence="11" key="3">
    <citation type="submission" date="2019-02" db="EMBL/GenBank/DDBJ databases">
        <authorList>
            <person name="Buron G."/>
            <person name="Chaylann A."/>
            <person name="Dolejs I."/>
            <person name="Forster J."/>
            <person name="Miks M.H."/>
        </authorList>
    </citation>
    <scope>NUCLEOTIDE SEQUENCE</scope>
    <source>
        <strain evidence="11">DSM 10551</strain>
    </source>
</reference>
<feature type="binding site" evidence="7">
    <location>
        <position position="223"/>
    </location>
    <ligand>
        <name>substrate</name>
    </ligand>
</feature>
<evidence type="ECO:0000313" key="11">
    <source>
        <dbReference type="EMBL" id="TDG93992.1"/>
    </source>
</evidence>
<dbReference type="SUPFAM" id="SSF51556">
    <property type="entry name" value="Metallo-dependent hydrolases"/>
    <property type="match status" value="1"/>
</dbReference>
<sequence length="377" mass="41012">MPTVLIHATIYTGKQVIEDGYVRFDRTILAVGPSSTFKQHSDDQIIDASECIIIPGFIDVHTHGGYGADSMNPDPEVISQMVDQMACEGVTGVFLTTMTQSADLIAKSMQTIKLAAEVNPRILGIHLEGPFISPKYHGAQPTALIQKLDAAKIVQWNHLSGGMIKLLTYAPEMGVDRSTISDCQKLGIQLSVGHSDATYQLLKAVRPPHVTHLFNAQRGFHHREIGVAGYAMLSQAKVELICDGFHVVPEAVKIAYQMIGPDRLELITDSMEAKGEPDGMYQLGGQPVSVQVGRATGSNGHLAGSVLKYSDAFKNVIRFTDCSIVSAVKMTSTNQAVEFNLKGKGFLENGYDSDLNVFDNHLDLMATYSYGKLVNKN</sequence>
<dbReference type="PANTHER" id="PTHR11113:SF14">
    <property type="entry name" value="N-ACETYLGLUCOSAMINE-6-PHOSPHATE DEACETYLASE"/>
    <property type="match status" value="1"/>
</dbReference>
<evidence type="ECO:0000256" key="4">
    <source>
        <dbReference type="ARBA" id="ARBA00023277"/>
    </source>
</evidence>
<dbReference type="Proteomes" id="UP000294668">
    <property type="component" value="Unassembled WGS sequence"/>
</dbReference>
<evidence type="ECO:0000256" key="3">
    <source>
        <dbReference type="ARBA" id="ARBA00022801"/>
    </source>
</evidence>
<evidence type="ECO:0000256" key="1">
    <source>
        <dbReference type="ARBA" id="ARBA00010716"/>
    </source>
</evidence>
<comment type="similarity">
    <text evidence="1 5">Belongs to the metallo-dependent hydrolases superfamily. NagA family.</text>
</comment>
<feature type="binding site" evidence="7">
    <location>
        <position position="246"/>
    </location>
    <ligand>
        <name>substrate</name>
    </ligand>
</feature>
<dbReference type="InterPro" id="IPR032466">
    <property type="entry name" value="Metal_Hydrolase"/>
</dbReference>
<dbReference type="InterPro" id="IPR006680">
    <property type="entry name" value="Amidohydro-rel"/>
</dbReference>
<dbReference type="EMBL" id="PUFL01000026">
    <property type="protein sequence ID" value="TDG93992.1"/>
    <property type="molecule type" value="Genomic_DNA"/>
</dbReference>
<keyword evidence="3 5" id="KW-0378">Hydrolase</keyword>
<evidence type="ECO:0000256" key="2">
    <source>
        <dbReference type="ARBA" id="ARBA00022723"/>
    </source>
</evidence>
<dbReference type="OrthoDB" id="9776488at2"/>
<reference evidence="11 13" key="2">
    <citation type="journal article" date="2019" name="Appl. Microbiol. Biotechnol.">
        <title>Uncovering carbohydrate metabolism through a genotype-phenotype association study of 56 lactic acid bacteria genomes.</title>
        <authorList>
            <person name="Buron-Moles G."/>
            <person name="Chailyan A."/>
            <person name="Dolejs I."/>
            <person name="Forster J."/>
            <person name="Miks M.H."/>
        </authorList>
    </citation>
    <scope>NUCLEOTIDE SEQUENCE [LARGE SCALE GENOMIC DNA]</scope>
    <source>
        <strain evidence="11 13">DSM 10551</strain>
    </source>
</reference>
<feature type="binding site" evidence="7">
    <location>
        <begin position="302"/>
        <end position="304"/>
    </location>
    <ligand>
        <name>substrate</name>
    </ligand>
</feature>
<keyword evidence="4 5" id="KW-0119">Carbohydrate metabolism</keyword>
<dbReference type="InterPro" id="IPR011059">
    <property type="entry name" value="Metal-dep_hydrolase_composite"/>
</dbReference>
<dbReference type="AlphaFoldDB" id="A0A224VJ64"/>
<dbReference type="RefSeq" id="WP_057962991.1">
    <property type="nucleotide sequence ID" value="NZ_BAAAXO010000044.1"/>
</dbReference>
<evidence type="ECO:0000256" key="8">
    <source>
        <dbReference type="PIRSR" id="PIRSR038994-3"/>
    </source>
</evidence>
<evidence type="ECO:0000256" key="7">
    <source>
        <dbReference type="PIRSR" id="PIRSR038994-2"/>
    </source>
</evidence>
<feature type="binding site" evidence="8">
    <location>
        <position position="212"/>
    </location>
    <ligand>
        <name>Zn(2+)</name>
        <dbReference type="ChEBI" id="CHEBI:29105"/>
    </ligand>
</feature>
<comment type="cofactor">
    <cofactor evidence="8">
        <name>a divalent metal cation</name>
        <dbReference type="ChEBI" id="CHEBI:60240"/>
    </cofactor>
    <text evidence="8">Binds 1 divalent metal cation per subunit.</text>
</comment>
<feature type="binding site" evidence="8">
    <location>
        <position position="128"/>
    </location>
    <ligand>
        <name>Zn(2+)</name>
        <dbReference type="ChEBI" id="CHEBI:29105"/>
    </ligand>
</feature>
<dbReference type="PIRSF" id="PIRSF038994">
    <property type="entry name" value="NagA"/>
    <property type="match status" value="1"/>
</dbReference>
<feature type="binding site" evidence="7">
    <location>
        <position position="139"/>
    </location>
    <ligand>
        <name>substrate</name>
    </ligand>
</feature>
<proteinExistence type="inferred from homology"/>
<dbReference type="Gene3D" id="2.30.40.10">
    <property type="entry name" value="Urease, subunit C, domain 1"/>
    <property type="match status" value="1"/>
</dbReference>
<evidence type="ECO:0000256" key="6">
    <source>
        <dbReference type="PIRSR" id="PIRSR038994-1"/>
    </source>
</evidence>
<dbReference type="PANTHER" id="PTHR11113">
    <property type="entry name" value="N-ACETYLGLUCOSAMINE-6-PHOSPHATE DEACETYLASE"/>
    <property type="match status" value="1"/>
</dbReference>
<dbReference type="SUPFAM" id="SSF51338">
    <property type="entry name" value="Composite domain of metallo-dependent hydrolases"/>
    <property type="match status" value="1"/>
</dbReference>
<keyword evidence="13" id="KW-1185">Reference proteome</keyword>
<dbReference type="EMBL" id="BDGB01000130">
    <property type="protein sequence ID" value="GAW73173.1"/>
    <property type="molecule type" value="Genomic_DNA"/>
</dbReference>
<comment type="caution">
    <text evidence="10">The sequence shown here is derived from an EMBL/GenBank/DDBJ whole genome shotgun (WGS) entry which is preliminary data.</text>
</comment>
<feature type="domain" description="Amidohydrolase-related" evidence="9">
    <location>
        <begin position="52"/>
        <end position="363"/>
    </location>
</feature>
<keyword evidence="2 8" id="KW-0479">Metal-binding</keyword>
<evidence type="ECO:0000259" key="9">
    <source>
        <dbReference type="Pfam" id="PF01979"/>
    </source>
</evidence>
<evidence type="ECO:0000313" key="13">
    <source>
        <dbReference type="Proteomes" id="UP000294668"/>
    </source>
</evidence>
<accession>A0A224VJ64</accession>
<dbReference type="Proteomes" id="UP000214739">
    <property type="component" value="Unassembled WGS sequence"/>
</dbReference>
<feature type="binding site" evidence="7">
    <location>
        <begin position="215"/>
        <end position="216"/>
    </location>
    <ligand>
        <name>substrate</name>
    </ligand>
</feature>
<evidence type="ECO:0000256" key="5">
    <source>
        <dbReference type="PIRNR" id="PIRNR038994"/>
    </source>
</evidence>
<name>A0A224VJ64_9LACO</name>
<gene>
    <name evidence="10" type="primary">nagA</name>
    <name evidence="11" type="ORF">C5L28_002059</name>
    <name evidence="10" type="ORF">LPKJCM_02315</name>
</gene>
<dbReference type="CDD" id="cd00854">
    <property type="entry name" value="NagA"/>
    <property type="match status" value="1"/>
</dbReference>
<evidence type="ECO:0000313" key="10">
    <source>
        <dbReference type="EMBL" id="GAW73173.1"/>
    </source>
</evidence>